<evidence type="ECO:0000256" key="6">
    <source>
        <dbReference type="SAM" id="Phobius"/>
    </source>
</evidence>
<accession>A0A512D303</accession>
<comment type="caution">
    <text evidence="8">The sequence shown here is derived from an EMBL/GenBank/DDBJ whole genome shotgun (WGS) entry which is preliminary data.</text>
</comment>
<feature type="region of interest" description="Disordered" evidence="5">
    <location>
        <begin position="224"/>
        <end position="251"/>
    </location>
</feature>
<dbReference type="Proteomes" id="UP000321534">
    <property type="component" value="Unassembled WGS sequence"/>
</dbReference>
<organism evidence="8 9">
    <name type="scientific">Terrabacter aerolatus</name>
    <dbReference type="NCBI Taxonomy" id="422442"/>
    <lineage>
        <taxon>Bacteria</taxon>
        <taxon>Bacillati</taxon>
        <taxon>Actinomycetota</taxon>
        <taxon>Actinomycetes</taxon>
        <taxon>Micrococcales</taxon>
        <taxon>Intrasporangiaceae</taxon>
        <taxon>Terrabacter</taxon>
    </lineage>
</organism>
<comment type="subcellular location">
    <subcellularLocation>
        <location evidence="1">Membrane</location>
        <topology evidence="1">Multi-pass membrane protein</topology>
    </subcellularLocation>
</comment>
<evidence type="ECO:0000256" key="3">
    <source>
        <dbReference type="ARBA" id="ARBA00022989"/>
    </source>
</evidence>
<evidence type="ECO:0000256" key="4">
    <source>
        <dbReference type="ARBA" id="ARBA00023136"/>
    </source>
</evidence>
<feature type="domain" description="Sodium/calcium exchanger membrane region" evidence="7">
    <location>
        <begin position="67"/>
        <end position="185"/>
    </location>
</feature>
<name>A0A512D303_9MICO</name>
<keyword evidence="9" id="KW-1185">Reference proteome</keyword>
<dbReference type="Pfam" id="PF01699">
    <property type="entry name" value="Na_Ca_ex"/>
    <property type="match status" value="2"/>
</dbReference>
<gene>
    <name evidence="8" type="ORF">TAE01_26590</name>
</gene>
<keyword evidence="2 6" id="KW-0812">Transmembrane</keyword>
<dbReference type="InterPro" id="IPR044880">
    <property type="entry name" value="NCX_ion-bd_dom_sf"/>
</dbReference>
<feature type="transmembrane region" description="Helical" evidence="6">
    <location>
        <begin position="100"/>
        <end position="124"/>
    </location>
</feature>
<dbReference type="GO" id="GO:0005886">
    <property type="term" value="C:plasma membrane"/>
    <property type="evidence" value="ECO:0007669"/>
    <property type="project" value="TreeGrafter"/>
</dbReference>
<dbReference type="PANTHER" id="PTHR10846">
    <property type="entry name" value="SODIUM/POTASSIUM/CALCIUM EXCHANGER"/>
    <property type="match status" value="1"/>
</dbReference>
<evidence type="ECO:0000256" key="1">
    <source>
        <dbReference type="ARBA" id="ARBA00004141"/>
    </source>
</evidence>
<feature type="transmembrane region" description="Helical" evidence="6">
    <location>
        <begin position="67"/>
        <end position="88"/>
    </location>
</feature>
<proteinExistence type="predicted"/>
<feature type="transmembrane region" description="Helical" evidence="6">
    <location>
        <begin position="329"/>
        <end position="348"/>
    </location>
</feature>
<dbReference type="PANTHER" id="PTHR10846:SF8">
    <property type="entry name" value="INNER MEMBRANE PROTEIN YRBG"/>
    <property type="match status" value="1"/>
</dbReference>
<dbReference type="InterPro" id="IPR004837">
    <property type="entry name" value="NaCa_Exmemb"/>
</dbReference>
<keyword evidence="3 6" id="KW-1133">Transmembrane helix</keyword>
<evidence type="ECO:0000256" key="2">
    <source>
        <dbReference type="ARBA" id="ARBA00022692"/>
    </source>
</evidence>
<protein>
    <recommendedName>
        <fullName evidence="7">Sodium/calcium exchanger membrane region domain-containing protein</fullName>
    </recommendedName>
</protein>
<evidence type="ECO:0000259" key="7">
    <source>
        <dbReference type="Pfam" id="PF01699"/>
    </source>
</evidence>
<dbReference type="GO" id="GO:0005262">
    <property type="term" value="F:calcium channel activity"/>
    <property type="evidence" value="ECO:0007669"/>
    <property type="project" value="TreeGrafter"/>
</dbReference>
<dbReference type="AlphaFoldDB" id="A0A512D303"/>
<sequence>MRISAPERARAADLETGAGDARGMDVGMAPACSTEDAAYVRSEVVAKVRPYGVEVNLLPHLPLWTELLIFVGSAAVIWLAGIPLSNYTDILADRLHLGQALGGLILLAVATNLPEIAITYSAAASGHLDIAVSNILGGIAIQTVVLVALDAFGVRERRPLTYQAASLMLVIEGAIVLAVLVIVVMGTQLPKTLVVARLSPDVVLIAIVWVVGLMLTQRAGSKLPWSNSGEAPDSQAKPRGHSRKARSDEATRRGVSTAKVVLVFGAAALATLVAGALAEESGSAAADQVGLSGALFGATVLAAATSLPELSTGLTAVRQGDYKLAFGDIFGGNAFLPVLFLLAVLVSGKAVLPNAHAADIYLTGLAALLTIVYMAGLVFRPAKQHARLGIDSIAVLALYVLGVIGLVVLPQ</sequence>
<feature type="transmembrane region" description="Helical" evidence="6">
    <location>
        <begin position="260"/>
        <end position="278"/>
    </location>
</feature>
<dbReference type="EMBL" id="BJYX01000014">
    <property type="protein sequence ID" value="GEO30849.1"/>
    <property type="molecule type" value="Genomic_DNA"/>
</dbReference>
<evidence type="ECO:0000256" key="5">
    <source>
        <dbReference type="SAM" id="MobiDB-lite"/>
    </source>
</evidence>
<dbReference type="GO" id="GO:0008273">
    <property type="term" value="F:calcium, potassium:sodium antiporter activity"/>
    <property type="evidence" value="ECO:0007669"/>
    <property type="project" value="TreeGrafter"/>
</dbReference>
<dbReference type="GO" id="GO:0006874">
    <property type="term" value="P:intracellular calcium ion homeostasis"/>
    <property type="evidence" value="ECO:0007669"/>
    <property type="project" value="TreeGrafter"/>
</dbReference>
<feature type="transmembrane region" description="Helical" evidence="6">
    <location>
        <begin position="360"/>
        <end position="379"/>
    </location>
</feature>
<evidence type="ECO:0000313" key="9">
    <source>
        <dbReference type="Proteomes" id="UP000321534"/>
    </source>
</evidence>
<feature type="transmembrane region" description="Helical" evidence="6">
    <location>
        <begin position="164"/>
        <end position="186"/>
    </location>
</feature>
<feature type="transmembrane region" description="Helical" evidence="6">
    <location>
        <begin position="198"/>
        <end position="216"/>
    </location>
</feature>
<reference evidence="8 9" key="1">
    <citation type="submission" date="2019-07" db="EMBL/GenBank/DDBJ databases">
        <title>Whole genome shotgun sequence of Terrabacter aerolatus NBRC 106305.</title>
        <authorList>
            <person name="Hosoyama A."/>
            <person name="Uohara A."/>
            <person name="Ohji S."/>
            <person name="Ichikawa N."/>
        </authorList>
    </citation>
    <scope>NUCLEOTIDE SEQUENCE [LARGE SCALE GENOMIC DNA]</scope>
    <source>
        <strain evidence="8 9">NBRC 106305</strain>
    </source>
</reference>
<dbReference type="InterPro" id="IPR004481">
    <property type="entry name" value="K/Na/Ca-exchanger"/>
</dbReference>
<feature type="domain" description="Sodium/calcium exchanger membrane region" evidence="7">
    <location>
        <begin position="261"/>
        <end position="403"/>
    </location>
</feature>
<evidence type="ECO:0000313" key="8">
    <source>
        <dbReference type="EMBL" id="GEO30849.1"/>
    </source>
</evidence>
<feature type="transmembrane region" description="Helical" evidence="6">
    <location>
        <begin position="388"/>
        <end position="409"/>
    </location>
</feature>
<dbReference type="Gene3D" id="1.20.1420.30">
    <property type="entry name" value="NCX, central ion-binding region"/>
    <property type="match status" value="1"/>
</dbReference>
<keyword evidence="4 6" id="KW-0472">Membrane</keyword>
<feature type="transmembrane region" description="Helical" evidence="6">
    <location>
        <begin position="130"/>
        <end position="152"/>
    </location>
</feature>
<feature type="transmembrane region" description="Helical" evidence="6">
    <location>
        <begin position="290"/>
        <end position="308"/>
    </location>
</feature>